<keyword evidence="8 9" id="KW-0472">Membrane</keyword>
<evidence type="ECO:0000256" key="7">
    <source>
        <dbReference type="ARBA" id="ARBA00022989"/>
    </source>
</evidence>
<dbReference type="InterPro" id="IPR011527">
    <property type="entry name" value="ABC1_TM_dom"/>
</dbReference>
<dbReference type="GO" id="GO:0140359">
    <property type="term" value="F:ABC-type transporter activity"/>
    <property type="evidence" value="ECO:0007669"/>
    <property type="project" value="InterPro"/>
</dbReference>
<reference evidence="11 12" key="1">
    <citation type="journal article" date="2017" name="Genome Biol. Evol.">
        <title>Phytophthora megakarya and P. palmivora, closely related causal agents of cacao black pod rot, underwent increases in genome sizes and gene numbers by different mechanisms.</title>
        <authorList>
            <person name="Ali S.S."/>
            <person name="Shao J."/>
            <person name="Lary D.J."/>
            <person name="Kronmiller B."/>
            <person name="Shen D."/>
            <person name="Strem M.D."/>
            <person name="Amoako-Attah I."/>
            <person name="Akrofi A.Y."/>
            <person name="Begoude B.A."/>
            <person name="Ten Hoopen G.M."/>
            <person name="Coulibaly K."/>
            <person name="Kebe B.I."/>
            <person name="Melnick R.L."/>
            <person name="Guiltinan M.J."/>
            <person name="Tyler B.M."/>
            <person name="Meinhardt L.W."/>
            <person name="Bailey B.A."/>
        </authorList>
    </citation>
    <scope>NUCLEOTIDE SEQUENCE [LARGE SCALE GENOMIC DNA]</scope>
    <source>
        <strain evidence="12">sbr112.9</strain>
    </source>
</reference>
<dbReference type="Proteomes" id="UP000237271">
    <property type="component" value="Unassembled WGS sequence"/>
</dbReference>
<keyword evidence="3 9" id="KW-0812">Transmembrane</keyword>
<dbReference type="EMBL" id="NCKW01001820">
    <property type="protein sequence ID" value="POM79252.1"/>
    <property type="molecule type" value="Genomic_DNA"/>
</dbReference>
<evidence type="ECO:0000313" key="11">
    <source>
        <dbReference type="EMBL" id="POM79252.1"/>
    </source>
</evidence>
<dbReference type="InterPro" id="IPR050173">
    <property type="entry name" value="ABC_transporter_C-like"/>
</dbReference>
<gene>
    <name evidence="11" type="ORF">PHPALM_3121</name>
</gene>
<evidence type="ECO:0000256" key="1">
    <source>
        <dbReference type="ARBA" id="ARBA00004127"/>
    </source>
</evidence>
<evidence type="ECO:0000256" key="5">
    <source>
        <dbReference type="ARBA" id="ARBA00022741"/>
    </source>
</evidence>
<dbReference type="PROSITE" id="PS50929">
    <property type="entry name" value="ABC_TM1F"/>
    <property type="match status" value="1"/>
</dbReference>
<evidence type="ECO:0000256" key="4">
    <source>
        <dbReference type="ARBA" id="ARBA00022737"/>
    </source>
</evidence>
<dbReference type="OrthoDB" id="158011at2759"/>
<feature type="transmembrane region" description="Helical" evidence="9">
    <location>
        <begin position="104"/>
        <end position="124"/>
    </location>
</feature>
<dbReference type="InterPro" id="IPR036640">
    <property type="entry name" value="ABC1_TM_sf"/>
</dbReference>
<dbReference type="GO" id="GO:0012505">
    <property type="term" value="C:endomembrane system"/>
    <property type="evidence" value="ECO:0007669"/>
    <property type="project" value="UniProtKB-SubCell"/>
</dbReference>
<evidence type="ECO:0000313" key="12">
    <source>
        <dbReference type="Proteomes" id="UP000237271"/>
    </source>
</evidence>
<keyword evidence="7 9" id="KW-1133">Transmembrane helix</keyword>
<organism evidence="11 12">
    <name type="scientific">Phytophthora palmivora</name>
    <dbReference type="NCBI Taxonomy" id="4796"/>
    <lineage>
        <taxon>Eukaryota</taxon>
        <taxon>Sar</taxon>
        <taxon>Stramenopiles</taxon>
        <taxon>Oomycota</taxon>
        <taxon>Peronosporomycetes</taxon>
        <taxon>Peronosporales</taxon>
        <taxon>Peronosporaceae</taxon>
        <taxon>Phytophthora</taxon>
    </lineage>
</organism>
<comment type="subcellular location">
    <subcellularLocation>
        <location evidence="1">Endomembrane system</location>
        <topology evidence="1">Multi-pass membrane protein</topology>
    </subcellularLocation>
</comment>
<evidence type="ECO:0000256" key="6">
    <source>
        <dbReference type="ARBA" id="ARBA00022840"/>
    </source>
</evidence>
<proteinExistence type="predicted"/>
<protein>
    <submittedName>
        <fullName evidence="11">ABC transporter</fullName>
    </submittedName>
</protein>
<keyword evidence="2" id="KW-0813">Transport</keyword>
<keyword evidence="6" id="KW-0067">ATP-binding</keyword>
<keyword evidence="12" id="KW-1185">Reference proteome</keyword>
<comment type="caution">
    <text evidence="11">The sequence shown here is derived from an EMBL/GenBank/DDBJ whole genome shotgun (WGS) entry which is preliminary data.</text>
</comment>
<accession>A0A2P4YN60</accession>
<feature type="transmembrane region" description="Helical" evidence="9">
    <location>
        <begin position="181"/>
        <end position="209"/>
    </location>
</feature>
<dbReference type="PANTHER" id="PTHR24223">
    <property type="entry name" value="ATP-BINDING CASSETTE SUB-FAMILY C"/>
    <property type="match status" value="1"/>
</dbReference>
<dbReference type="PANTHER" id="PTHR24223:SF443">
    <property type="entry name" value="MULTIDRUG-RESISTANCE LIKE PROTEIN 1, ISOFORM I"/>
    <property type="match status" value="1"/>
</dbReference>
<dbReference type="Gene3D" id="1.20.1560.10">
    <property type="entry name" value="ABC transporter type 1, transmembrane domain"/>
    <property type="match status" value="1"/>
</dbReference>
<evidence type="ECO:0000256" key="2">
    <source>
        <dbReference type="ARBA" id="ARBA00022448"/>
    </source>
</evidence>
<evidence type="ECO:0000256" key="3">
    <source>
        <dbReference type="ARBA" id="ARBA00022692"/>
    </source>
</evidence>
<sequence>MSAGIVSRIFLSWARPRMDQAHKRQLNSSDVWSLPCPFQADTIVQTFQKPLVLFKRSLPRALFQVFGLRFFMTGLTILVSMLCSLVGPLALLSDLSDDQNQSQVVIVSTWVGLVFAAQMVQALADCYTGLQNEYEKLLKLSPSSRKKKSTGVLTTMYTSDCESLVRSTAVVHQMWLIPLQIVVICYMLVRVLDIAAVAGIAVIVLMLWLNHLVSKRMHRVRRECIRNKD</sequence>
<keyword evidence="4" id="KW-0677">Repeat</keyword>
<dbReference type="GO" id="GO:0016020">
    <property type="term" value="C:membrane"/>
    <property type="evidence" value="ECO:0007669"/>
    <property type="project" value="InterPro"/>
</dbReference>
<dbReference type="SUPFAM" id="SSF90123">
    <property type="entry name" value="ABC transporter transmembrane region"/>
    <property type="match status" value="1"/>
</dbReference>
<dbReference type="GO" id="GO:0005524">
    <property type="term" value="F:ATP binding"/>
    <property type="evidence" value="ECO:0007669"/>
    <property type="project" value="UniProtKB-KW"/>
</dbReference>
<dbReference type="Pfam" id="PF00664">
    <property type="entry name" value="ABC_membrane"/>
    <property type="match status" value="1"/>
</dbReference>
<feature type="domain" description="ABC transmembrane type-1" evidence="10">
    <location>
        <begin position="134"/>
        <end position="229"/>
    </location>
</feature>
<dbReference type="AlphaFoldDB" id="A0A2P4YN60"/>
<name>A0A2P4YN60_9STRA</name>
<evidence type="ECO:0000256" key="9">
    <source>
        <dbReference type="SAM" id="Phobius"/>
    </source>
</evidence>
<keyword evidence="5" id="KW-0547">Nucleotide-binding</keyword>
<evidence type="ECO:0000256" key="8">
    <source>
        <dbReference type="ARBA" id="ARBA00023136"/>
    </source>
</evidence>
<evidence type="ECO:0000259" key="10">
    <source>
        <dbReference type="PROSITE" id="PS50929"/>
    </source>
</evidence>
<feature type="transmembrane region" description="Helical" evidence="9">
    <location>
        <begin position="70"/>
        <end position="92"/>
    </location>
</feature>